<reference evidence="1" key="1">
    <citation type="submission" date="2022-06" db="EMBL/GenBank/DDBJ databases">
        <title>Fusarium solani species complex genomes reveal bases of compartmentalisation and animal pathogenesis.</title>
        <authorList>
            <person name="Tsai I.J."/>
        </authorList>
    </citation>
    <scope>NUCLEOTIDE SEQUENCE</scope>
    <source>
        <strain evidence="1">Fu6.1</strain>
    </source>
</reference>
<dbReference type="EMBL" id="CM046505">
    <property type="protein sequence ID" value="KAI8675589.1"/>
    <property type="molecule type" value="Genomic_DNA"/>
</dbReference>
<dbReference type="Proteomes" id="UP001065298">
    <property type="component" value="Chromosome 3"/>
</dbReference>
<comment type="caution">
    <text evidence="1">The sequence shown here is derived from an EMBL/GenBank/DDBJ whole genome shotgun (WGS) entry which is preliminary data.</text>
</comment>
<evidence type="ECO:0000313" key="2">
    <source>
        <dbReference type="Proteomes" id="UP001065298"/>
    </source>
</evidence>
<protein>
    <submittedName>
        <fullName evidence="1">Uncharacterized protein</fullName>
    </submittedName>
</protein>
<accession>A0ACC0R7B1</accession>
<sequence length="122" mass="14012">MVSMLESQVLYIQCSVLWATRAIFYTAFVCISYRLSQLRPTDECLEEITSIESEESGESASCILDRVPGWYAYFLNVVFAAWPEYLILHLLVKRADVDELVEFFVQEDVELDMVSIASSDYS</sequence>
<organism evidence="1 2">
    <name type="scientific">Fusarium keratoplasticum</name>
    <dbReference type="NCBI Taxonomy" id="1328300"/>
    <lineage>
        <taxon>Eukaryota</taxon>
        <taxon>Fungi</taxon>
        <taxon>Dikarya</taxon>
        <taxon>Ascomycota</taxon>
        <taxon>Pezizomycotina</taxon>
        <taxon>Sordariomycetes</taxon>
        <taxon>Hypocreomycetidae</taxon>
        <taxon>Hypocreales</taxon>
        <taxon>Nectriaceae</taxon>
        <taxon>Fusarium</taxon>
        <taxon>Fusarium solani species complex</taxon>
    </lineage>
</organism>
<evidence type="ECO:0000313" key="1">
    <source>
        <dbReference type="EMBL" id="KAI8675589.1"/>
    </source>
</evidence>
<keyword evidence="2" id="KW-1185">Reference proteome</keyword>
<proteinExistence type="predicted"/>
<gene>
    <name evidence="1" type="ORF">NCS57_00460600</name>
</gene>
<name>A0ACC0R7B1_9HYPO</name>